<evidence type="ECO:0000313" key="4">
    <source>
        <dbReference type="EMBL" id="AOW13504.1"/>
    </source>
</evidence>
<dbReference type="InterPro" id="IPR036291">
    <property type="entry name" value="NAD(P)-bd_dom_sf"/>
</dbReference>
<dbReference type="Proteomes" id="UP000185680">
    <property type="component" value="Chromosome"/>
</dbReference>
<dbReference type="Pfam" id="PF01370">
    <property type="entry name" value="Epimerase"/>
    <property type="match status" value="1"/>
</dbReference>
<feature type="domain" description="NAD-dependent epimerase/dehydratase" evidence="3">
    <location>
        <begin position="5"/>
        <end position="234"/>
    </location>
</feature>
<dbReference type="Gene3D" id="3.40.50.720">
    <property type="entry name" value="NAD(P)-binding Rossmann-like Domain"/>
    <property type="match status" value="1"/>
</dbReference>
<comment type="pathway">
    <text evidence="1">Bacterial outer membrane biogenesis; LPS O-antigen biosynthesis.</text>
</comment>
<reference evidence="4 5" key="1">
    <citation type="submission" date="2016-10" db="EMBL/GenBank/DDBJ databases">
        <title>Hydorgenophaga sp. LPB0072 isolated from gastropod.</title>
        <authorList>
            <person name="Kim E."/>
            <person name="Yi H."/>
        </authorList>
    </citation>
    <scope>NUCLEOTIDE SEQUENCE [LARGE SCALE GENOMIC DNA]</scope>
    <source>
        <strain evidence="4 5">LPB0072</strain>
    </source>
</reference>
<evidence type="ECO:0000259" key="3">
    <source>
        <dbReference type="Pfam" id="PF01370"/>
    </source>
</evidence>
<sequence length="318" mass="34549">MGNSLILGGAGFLGSNLAQRLVAQGETVRVFTRPSSSISNIENIRDRIELVCRDFMDDVALRSATQNIDTVYHLISTTFPSMTMESSAYDLLSNLLPTIRLIEACSANGVKKIIYASSGGTIYGNPDTVPIPEDHPLVPTSAYGQSKLTIENYLTFYARSTHLDINVLRISNPFGPNQKILGVQGIVAVAMGCAYYGRALRINGEGKAVRDYIYIQDVIDAMLLAANHPGSAVANISASVGHSVMEIVKAVEEISGRTIEKQFVPDRPGDVRMNILDNSKAFQLYGWAPKTPFREGLEKTWSHIIKAGPASIPMALKS</sequence>
<comment type="similarity">
    <text evidence="2">Belongs to the NAD(P)-dependent epimerase/dehydratase family.</text>
</comment>
<evidence type="ECO:0000313" key="5">
    <source>
        <dbReference type="Proteomes" id="UP000185680"/>
    </source>
</evidence>
<dbReference type="SUPFAM" id="SSF51735">
    <property type="entry name" value="NAD(P)-binding Rossmann-fold domains"/>
    <property type="match status" value="1"/>
</dbReference>
<protein>
    <submittedName>
        <fullName evidence="4">Nucleoside-diphosphate sugar epimerase</fullName>
    </submittedName>
</protein>
<dbReference type="AlphaFoldDB" id="A0A1D8NWL8"/>
<dbReference type="KEGG" id="hyl:LPB072_12200"/>
<accession>A0A1D8NWL8</accession>
<dbReference type="InterPro" id="IPR001509">
    <property type="entry name" value="Epimerase_deHydtase"/>
</dbReference>
<dbReference type="PANTHER" id="PTHR43000">
    <property type="entry name" value="DTDP-D-GLUCOSE 4,6-DEHYDRATASE-RELATED"/>
    <property type="match status" value="1"/>
</dbReference>
<dbReference type="OrthoDB" id="9769113at2"/>
<dbReference type="STRING" id="1763535.LPB072_12200"/>
<gene>
    <name evidence="4" type="ORF">LPB072_12200</name>
</gene>
<dbReference type="EMBL" id="CP017476">
    <property type="protein sequence ID" value="AOW13504.1"/>
    <property type="molecule type" value="Genomic_DNA"/>
</dbReference>
<organism evidence="4 5">
    <name type="scientific">Hydrogenophaga crassostreae</name>
    <dbReference type="NCBI Taxonomy" id="1763535"/>
    <lineage>
        <taxon>Bacteria</taxon>
        <taxon>Pseudomonadati</taxon>
        <taxon>Pseudomonadota</taxon>
        <taxon>Betaproteobacteria</taxon>
        <taxon>Burkholderiales</taxon>
        <taxon>Comamonadaceae</taxon>
        <taxon>Hydrogenophaga</taxon>
    </lineage>
</organism>
<dbReference type="RefSeq" id="WP_066090070.1">
    <property type="nucleotide sequence ID" value="NZ_CP017476.1"/>
</dbReference>
<name>A0A1D8NWL8_9BURK</name>
<evidence type="ECO:0000256" key="2">
    <source>
        <dbReference type="ARBA" id="ARBA00007637"/>
    </source>
</evidence>
<proteinExistence type="inferred from homology"/>
<evidence type="ECO:0000256" key="1">
    <source>
        <dbReference type="ARBA" id="ARBA00005125"/>
    </source>
</evidence>
<dbReference type="Gene3D" id="3.90.25.10">
    <property type="entry name" value="UDP-galactose 4-epimerase, domain 1"/>
    <property type="match status" value="1"/>
</dbReference>